<dbReference type="SUPFAM" id="SSF52540">
    <property type="entry name" value="P-loop containing nucleoside triphosphate hydrolases"/>
    <property type="match status" value="1"/>
</dbReference>
<gene>
    <name evidence="2" type="ORF">NQ491_05130</name>
</gene>
<evidence type="ECO:0000313" key="2">
    <source>
        <dbReference type="EMBL" id="UWN58157.1"/>
    </source>
</evidence>
<protein>
    <submittedName>
        <fullName evidence="2">AAA family ATPase</fullName>
    </submittedName>
</protein>
<organism evidence="2 3">
    <name type="scientific">Alistipes ihumii AP11</name>
    <dbReference type="NCBI Taxonomy" id="1211813"/>
    <lineage>
        <taxon>Bacteria</taxon>
        <taxon>Pseudomonadati</taxon>
        <taxon>Bacteroidota</taxon>
        <taxon>Bacteroidia</taxon>
        <taxon>Bacteroidales</taxon>
        <taxon>Rikenellaceae</taxon>
        <taxon>Alistipes</taxon>
    </lineage>
</organism>
<reference evidence="2" key="1">
    <citation type="journal article" date="2022" name="Cell">
        <title>Design, construction, and in vivo augmentation of a complex gut microbiome.</title>
        <authorList>
            <person name="Cheng A.G."/>
            <person name="Ho P.Y."/>
            <person name="Aranda-Diaz A."/>
            <person name="Jain S."/>
            <person name="Yu F.B."/>
            <person name="Meng X."/>
            <person name="Wang M."/>
            <person name="Iakiviak M."/>
            <person name="Nagashima K."/>
            <person name="Zhao A."/>
            <person name="Murugkar P."/>
            <person name="Patil A."/>
            <person name="Atabakhsh K."/>
            <person name="Weakley A."/>
            <person name="Yan J."/>
            <person name="Brumbaugh A.R."/>
            <person name="Higginbottom S."/>
            <person name="Dimas A."/>
            <person name="Shiver A.L."/>
            <person name="Deutschbauer A."/>
            <person name="Neff N."/>
            <person name="Sonnenburg J.L."/>
            <person name="Huang K.C."/>
            <person name="Fischbach M.A."/>
        </authorList>
    </citation>
    <scope>NUCLEOTIDE SEQUENCE</scope>
    <source>
        <strain evidence="2">AP11</strain>
    </source>
</reference>
<dbReference type="GeneID" id="82891094"/>
<dbReference type="Gene3D" id="3.40.50.300">
    <property type="entry name" value="P-loop containing nucleotide triphosphate hydrolases"/>
    <property type="match status" value="1"/>
</dbReference>
<dbReference type="Proteomes" id="UP001059295">
    <property type="component" value="Chromosome"/>
</dbReference>
<dbReference type="InterPro" id="IPR027417">
    <property type="entry name" value="P-loop_NTPase"/>
</dbReference>
<proteinExistence type="predicted"/>
<dbReference type="RefSeq" id="WP_232423207.1">
    <property type="nucleotide sequence ID" value="NZ_CAPH01000017.1"/>
</dbReference>
<dbReference type="EMBL" id="CP102294">
    <property type="protein sequence ID" value="UWN58157.1"/>
    <property type="molecule type" value="Genomic_DNA"/>
</dbReference>
<evidence type="ECO:0000259" key="1">
    <source>
        <dbReference type="Pfam" id="PF13521"/>
    </source>
</evidence>
<sequence length="83" mass="8856">MRNRNLYVLTGGPGGGKSTVLDILDGMGYHTVREAGRKIIRSQAETGGNAVPWADTARYARLMSLQSRKSTRTSANPAFSTGG</sequence>
<accession>A0ABY5V4B4</accession>
<feature type="domain" description="NadR/Ttd14 AAA" evidence="1">
    <location>
        <begin position="7"/>
        <end position="73"/>
    </location>
</feature>
<keyword evidence="3" id="KW-1185">Reference proteome</keyword>
<dbReference type="InterPro" id="IPR038727">
    <property type="entry name" value="NadR/Ttd14_AAA_dom"/>
</dbReference>
<dbReference type="Pfam" id="PF13521">
    <property type="entry name" value="AAA_28"/>
    <property type="match status" value="1"/>
</dbReference>
<name>A0ABY5V4B4_9BACT</name>
<evidence type="ECO:0000313" key="3">
    <source>
        <dbReference type="Proteomes" id="UP001059295"/>
    </source>
</evidence>